<dbReference type="GO" id="GO:0000155">
    <property type="term" value="F:phosphorelay sensor kinase activity"/>
    <property type="evidence" value="ECO:0007669"/>
    <property type="project" value="InterPro"/>
</dbReference>
<keyword evidence="1" id="KW-0597">Phosphoprotein</keyword>
<feature type="domain" description="PAS" evidence="3">
    <location>
        <begin position="223"/>
        <end position="271"/>
    </location>
</feature>
<dbReference type="CDD" id="cd00130">
    <property type="entry name" value="PAS"/>
    <property type="match status" value="1"/>
</dbReference>
<dbReference type="SMART" id="SM00091">
    <property type="entry name" value="PAS"/>
    <property type="match status" value="1"/>
</dbReference>
<dbReference type="SUPFAM" id="SSF55874">
    <property type="entry name" value="ATPase domain of HSP90 chaperone/DNA topoisomerase II/histidine kinase"/>
    <property type="match status" value="1"/>
</dbReference>
<evidence type="ECO:0000256" key="1">
    <source>
        <dbReference type="ARBA" id="ARBA00022553"/>
    </source>
</evidence>
<dbReference type="CDD" id="cd00082">
    <property type="entry name" value="HisKA"/>
    <property type="match status" value="1"/>
</dbReference>
<dbReference type="PROSITE" id="PS50112">
    <property type="entry name" value="PAS"/>
    <property type="match status" value="1"/>
</dbReference>
<dbReference type="Gene3D" id="3.30.565.10">
    <property type="entry name" value="Histidine kinase-like ATPase, C-terminal domain"/>
    <property type="match status" value="1"/>
</dbReference>
<feature type="domain" description="Histidine kinase" evidence="2">
    <location>
        <begin position="410"/>
        <end position="639"/>
    </location>
</feature>
<dbReference type="PANTHER" id="PTHR43719">
    <property type="entry name" value="TWO-COMPONENT HISTIDINE KINASE"/>
    <property type="match status" value="1"/>
</dbReference>
<dbReference type="SMART" id="SM00388">
    <property type="entry name" value="HisKA"/>
    <property type="match status" value="1"/>
</dbReference>
<dbReference type="InterPro" id="IPR005467">
    <property type="entry name" value="His_kinase_dom"/>
</dbReference>
<evidence type="ECO:0000259" key="2">
    <source>
        <dbReference type="PROSITE" id="PS50109"/>
    </source>
</evidence>
<dbReference type="PANTHER" id="PTHR43719:SF28">
    <property type="entry name" value="PEROXIDE STRESS-ACTIVATED HISTIDINE KINASE MAK1-RELATED"/>
    <property type="match status" value="1"/>
</dbReference>
<evidence type="ECO:0000313" key="4">
    <source>
        <dbReference type="EMBL" id="VAV87104.1"/>
    </source>
</evidence>
<dbReference type="Gene3D" id="3.30.450.20">
    <property type="entry name" value="PAS domain"/>
    <property type="match status" value="1"/>
</dbReference>
<protein>
    <recommendedName>
        <fullName evidence="5">Histidine kinase domain-containing protein</fullName>
    </recommendedName>
</protein>
<dbReference type="SUPFAM" id="SSF47384">
    <property type="entry name" value="Homodimeric domain of signal transducing histidine kinase"/>
    <property type="match status" value="1"/>
</dbReference>
<name>A0A3B0R0Q6_9ZZZZ</name>
<dbReference type="InterPro" id="IPR035965">
    <property type="entry name" value="PAS-like_dom_sf"/>
</dbReference>
<reference evidence="4" key="1">
    <citation type="submission" date="2018-06" db="EMBL/GenBank/DDBJ databases">
        <authorList>
            <person name="Zhirakovskaya E."/>
        </authorList>
    </citation>
    <scope>NUCLEOTIDE SEQUENCE</scope>
</reference>
<proteinExistence type="predicted"/>
<dbReference type="InterPro" id="IPR050956">
    <property type="entry name" value="2C_system_His_kinase"/>
</dbReference>
<dbReference type="InterPro" id="IPR000014">
    <property type="entry name" value="PAS"/>
</dbReference>
<dbReference type="Pfam" id="PF00512">
    <property type="entry name" value="HisKA"/>
    <property type="match status" value="1"/>
</dbReference>
<dbReference type="AlphaFoldDB" id="A0A3B0R0Q6"/>
<sequence length="642" mass="71834">MLTEIIKELLDQVTLTTRQETAITLSTLSEPPEPLINIMCEDVVEVSGPLLEKAILPDEKLIHIIRYGTEAHRIHISRRFGLSPLVRHELENAHRDSESSRLKYSLTELDKLAEEETPALNEETTANILEVLRAQKIHDRYPDPQDAQEEPAEALHTDKATTNQPDNNHMHAPDVSFKETAPGFPTEKAANDAIVPSSNIQMGDASLDMDEDVWQQVSEARDETNRQREFARTIADWFWEVDRTGHVSFISEDALHIFGRTAPSLIGEDFVALCRVASVDGDDRKDIQTLESLFEHRASFRNMPFYITGPNDEIKCWYLSAIAIFDIHSGRFTGFRGSARSEIIEPHTAPEKDMHREEALEEYTTTQALKAVSQKLPRPETLAVPQNAVAAQSVVQKAYSEEMAAELLQNVSHEFRTPLNAIIGFSEMIDMEAWGPVNKQYHDNIKNILTAAVHLKEAVNDVLDSAKLDAGLMQIAPESFSLKAVLKSCLENVDTMAHEKEIQLMDNDNNIDVILYNDKQSVELCLTKMLTSIIRRANGHETIGPSVLINSNAQVRIELPVPGPRIKEENAAEIFRKLEMNPGHEKNYLENGQKTEPQIAAGFGLSIARNLAHLIGGDISAHCTRGYVSHLVLTLSNYDPAA</sequence>
<evidence type="ECO:0000259" key="3">
    <source>
        <dbReference type="PROSITE" id="PS50112"/>
    </source>
</evidence>
<accession>A0A3B0R0Q6</accession>
<dbReference type="InterPro" id="IPR036097">
    <property type="entry name" value="HisK_dim/P_sf"/>
</dbReference>
<dbReference type="InterPro" id="IPR036890">
    <property type="entry name" value="HATPase_C_sf"/>
</dbReference>
<dbReference type="EMBL" id="UOED01000021">
    <property type="protein sequence ID" value="VAV87104.1"/>
    <property type="molecule type" value="Genomic_DNA"/>
</dbReference>
<dbReference type="Gene3D" id="1.10.287.130">
    <property type="match status" value="1"/>
</dbReference>
<evidence type="ECO:0008006" key="5">
    <source>
        <dbReference type="Google" id="ProtNLM"/>
    </source>
</evidence>
<dbReference type="PROSITE" id="PS50109">
    <property type="entry name" value="HIS_KIN"/>
    <property type="match status" value="1"/>
</dbReference>
<dbReference type="SUPFAM" id="SSF55785">
    <property type="entry name" value="PYP-like sensor domain (PAS domain)"/>
    <property type="match status" value="1"/>
</dbReference>
<dbReference type="InterPro" id="IPR003661">
    <property type="entry name" value="HisK_dim/P_dom"/>
</dbReference>
<organism evidence="4">
    <name type="scientific">hydrothermal vent metagenome</name>
    <dbReference type="NCBI Taxonomy" id="652676"/>
    <lineage>
        <taxon>unclassified sequences</taxon>
        <taxon>metagenomes</taxon>
        <taxon>ecological metagenomes</taxon>
    </lineage>
</organism>
<gene>
    <name evidence="4" type="ORF">MNBD_ALPHA02-435</name>
</gene>